<dbReference type="PROSITE" id="PS50850">
    <property type="entry name" value="MFS"/>
    <property type="match status" value="1"/>
</dbReference>
<evidence type="ECO:0000256" key="4">
    <source>
        <dbReference type="ARBA" id="ARBA00023136"/>
    </source>
</evidence>
<feature type="transmembrane region" description="Helical" evidence="6">
    <location>
        <begin position="432"/>
        <end position="453"/>
    </location>
</feature>
<dbReference type="InterPro" id="IPR005829">
    <property type="entry name" value="Sugar_transporter_CS"/>
</dbReference>
<evidence type="ECO:0000313" key="8">
    <source>
        <dbReference type="EMBL" id="PWN31284.1"/>
    </source>
</evidence>
<keyword evidence="4 6" id="KW-0472">Membrane</keyword>
<keyword evidence="2 6" id="KW-0812">Transmembrane</keyword>
<evidence type="ECO:0000256" key="6">
    <source>
        <dbReference type="SAM" id="Phobius"/>
    </source>
</evidence>
<dbReference type="PANTHER" id="PTHR23502:SF60">
    <property type="entry name" value="MAJOR FACILITATOR SUPERFAMILY (MFS) PROFILE DOMAIN-CONTAINING PROTEIN-RELATED"/>
    <property type="match status" value="1"/>
</dbReference>
<feature type="region of interest" description="Disordered" evidence="5">
    <location>
        <begin position="1"/>
        <end position="22"/>
    </location>
</feature>
<dbReference type="Proteomes" id="UP000245771">
    <property type="component" value="Unassembled WGS sequence"/>
</dbReference>
<evidence type="ECO:0000313" key="9">
    <source>
        <dbReference type="Proteomes" id="UP000245771"/>
    </source>
</evidence>
<dbReference type="PANTHER" id="PTHR23502">
    <property type="entry name" value="MAJOR FACILITATOR SUPERFAMILY"/>
    <property type="match status" value="1"/>
</dbReference>
<reference evidence="8 9" key="1">
    <citation type="journal article" date="2018" name="Mol. Biol. Evol.">
        <title>Broad Genomic Sampling Reveals a Smut Pathogenic Ancestry of the Fungal Clade Ustilaginomycotina.</title>
        <authorList>
            <person name="Kijpornyongpan T."/>
            <person name="Mondo S.J."/>
            <person name="Barry K."/>
            <person name="Sandor L."/>
            <person name="Lee J."/>
            <person name="Lipzen A."/>
            <person name="Pangilinan J."/>
            <person name="LaButti K."/>
            <person name="Hainaut M."/>
            <person name="Henrissat B."/>
            <person name="Grigoriev I.V."/>
            <person name="Spatafora J.W."/>
            <person name="Aime M.C."/>
        </authorList>
    </citation>
    <scope>NUCLEOTIDE SEQUENCE [LARGE SCALE GENOMIC DNA]</scope>
    <source>
        <strain evidence="8 9">MCA 3882</strain>
    </source>
</reference>
<dbReference type="GO" id="GO:0140115">
    <property type="term" value="P:export across plasma membrane"/>
    <property type="evidence" value="ECO:0007669"/>
    <property type="project" value="UniProtKB-ARBA"/>
</dbReference>
<sequence>MPQEAISTEKEVQEEYSTSKECSTAVSEHDSNVIGWDGPNDPTNPKNFSHRRKWITTLLFGCYAVLSPLSSSMIAPCIEQMSRDLHIISSVEQNMAVSIYMAGYIVAPLFIGPLSEVVGRRPVLMTANATFIVFNLLCSRAGNFSQIIAFRFLAGLGGAGPISVGGGALSDIWSADERGKAIALFSIGPLLGPAIGPIAGGFMVEHDLIVGQQAWRWVFYITTMVAAVPALLGAFFLPETFAPVLLAKKVKKMKKETGNENLRSIHQKDETWLQLCERSLVRPLIMITTQPIVIVLALYLTIIFGTYYILLVTFTRVHQEVYNESSGIASLHYLSLALGFLTGRMIGTRLMDKFYKQFRQKNDGKATPEMRLILMVVPCFLIPTGMIIYGWTIQYRVFWLVPDIGSFIFGMGIMATTFVVQTYTIDAYSAYAASALAATTSLRSAAAFGFPLFASKMYDTLGYGWGNTLLAFLAFLAGGPGTLCIYLYGPKLRKLSPYAAGEEY</sequence>
<feature type="transmembrane region" description="Helical" evidence="6">
    <location>
        <begin position="397"/>
        <end position="420"/>
    </location>
</feature>
<dbReference type="EMBL" id="KZ819613">
    <property type="protein sequence ID" value="PWN31284.1"/>
    <property type="molecule type" value="Genomic_DNA"/>
</dbReference>
<keyword evidence="9" id="KW-1185">Reference proteome</keyword>
<dbReference type="InterPro" id="IPR011701">
    <property type="entry name" value="MFS"/>
</dbReference>
<organism evidence="8 9">
    <name type="scientific">Meira miltonrushii</name>
    <dbReference type="NCBI Taxonomy" id="1280837"/>
    <lineage>
        <taxon>Eukaryota</taxon>
        <taxon>Fungi</taxon>
        <taxon>Dikarya</taxon>
        <taxon>Basidiomycota</taxon>
        <taxon>Ustilaginomycotina</taxon>
        <taxon>Exobasidiomycetes</taxon>
        <taxon>Exobasidiales</taxon>
        <taxon>Brachybasidiaceae</taxon>
        <taxon>Meira</taxon>
    </lineage>
</organism>
<keyword evidence="3 6" id="KW-1133">Transmembrane helix</keyword>
<evidence type="ECO:0000259" key="7">
    <source>
        <dbReference type="PROSITE" id="PS50850"/>
    </source>
</evidence>
<feature type="domain" description="Major facilitator superfamily (MFS) profile" evidence="7">
    <location>
        <begin position="56"/>
        <end position="493"/>
    </location>
</feature>
<dbReference type="Pfam" id="PF07690">
    <property type="entry name" value="MFS_1"/>
    <property type="match status" value="1"/>
</dbReference>
<evidence type="ECO:0000256" key="2">
    <source>
        <dbReference type="ARBA" id="ARBA00022692"/>
    </source>
</evidence>
<feature type="transmembrane region" description="Helical" evidence="6">
    <location>
        <begin position="372"/>
        <end position="391"/>
    </location>
</feature>
<evidence type="ECO:0000256" key="3">
    <source>
        <dbReference type="ARBA" id="ARBA00022989"/>
    </source>
</evidence>
<dbReference type="CDD" id="cd17323">
    <property type="entry name" value="MFS_Tpo1_MDR_like"/>
    <property type="match status" value="1"/>
</dbReference>
<dbReference type="AlphaFoldDB" id="A0A316V1Z4"/>
<feature type="transmembrane region" description="Helical" evidence="6">
    <location>
        <begin position="148"/>
        <end position="169"/>
    </location>
</feature>
<comment type="subcellular location">
    <subcellularLocation>
        <location evidence="1">Membrane</location>
        <topology evidence="1">Multi-pass membrane protein</topology>
    </subcellularLocation>
</comment>
<feature type="transmembrane region" description="Helical" evidence="6">
    <location>
        <begin position="181"/>
        <end position="199"/>
    </location>
</feature>
<dbReference type="GO" id="GO:0022857">
    <property type="term" value="F:transmembrane transporter activity"/>
    <property type="evidence" value="ECO:0007669"/>
    <property type="project" value="InterPro"/>
</dbReference>
<dbReference type="Gene3D" id="1.20.1250.20">
    <property type="entry name" value="MFS general substrate transporter like domains"/>
    <property type="match status" value="1"/>
</dbReference>
<dbReference type="InterPro" id="IPR036259">
    <property type="entry name" value="MFS_trans_sf"/>
</dbReference>
<dbReference type="InterPro" id="IPR020846">
    <property type="entry name" value="MFS_dom"/>
</dbReference>
<feature type="transmembrane region" description="Helical" evidence="6">
    <location>
        <begin position="95"/>
        <end position="111"/>
    </location>
</feature>
<feature type="transmembrane region" description="Helical" evidence="6">
    <location>
        <begin position="219"/>
        <end position="246"/>
    </location>
</feature>
<dbReference type="GO" id="GO:0042908">
    <property type="term" value="P:xenobiotic transport"/>
    <property type="evidence" value="ECO:0007669"/>
    <property type="project" value="UniProtKB-ARBA"/>
</dbReference>
<dbReference type="GeneID" id="37018636"/>
<protein>
    <submittedName>
        <fullName evidence="8">MFS general substrate transporter</fullName>
    </submittedName>
</protein>
<dbReference type="InParanoid" id="A0A316V1Z4"/>
<accession>A0A316V1Z4</accession>
<feature type="transmembrane region" description="Helical" evidence="6">
    <location>
        <begin position="292"/>
        <end position="311"/>
    </location>
</feature>
<dbReference type="RefSeq" id="XP_025351586.1">
    <property type="nucleotide sequence ID" value="XM_025496855.1"/>
</dbReference>
<feature type="transmembrane region" description="Helical" evidence="6">
    <location>
        <begin position="465"/>
        <end position="488"/>
    </location>
</feature>
<feature type="transmembrane region" description="Helical" evidence="6">
    <location>
        <begin position="54"/>
        <end position="75"/>
    </location>
</feature>
<feature type="transmembrane region" description="Helical" evidence="6">
    <location>
        <begin position="331"/>
        <end position="351"/>
    </location>
</feature>
<gene>
    <name evidence="8" type="ORF">FA14DRAFT_128382</name>
</gene>
<feature type="transmembrane region" description="Helical" evidence="6">
    <location>
        <begin position="123"/>
        <end position="142"/>
    </location>
</feature>
<dbReference type="OrthoDB" id="6770063at2759"/>
<dbReference type="STRING" id="1280837.A0A316V1Z4"/>
<dbReference type="PROSITE" id="PS00216">
    <property type="entry name" value="SUGAR_TRANSPORT_1"/>
    <property type="match status" value="1"/>
</dbReference>
<name>A0A316V1Z4_9BASI</name>
<evidence type="ECO:0000256" key="1">
    <source>
        <dbReference type="ARBA" id="ARBA00004141"/>
    </source>
</evidence>
<proteinExistence type="predicted"/>
<evidence type="ECO:0000256" key="5">
    <source>
        <dbReference type="SAM" id="MobiDB-lite"/>
    </source>
</evidence>
<dbReference type="GO" id="GO:0005886">
    <property type="term" value="C:plasma membrane"/>
    <property type="evidence" value="ECO:0007669"/>
    <property type="project" value="TreeGrafter"/>
</dbReference>
<dbReference type="FunFam" id="1.20.1250.20:FF:000011">
    <property type="entry name" value="MFS multidrug transporter, putative"/>
    <property type="match status" value="1"/>
</dbReference>
<dbReference type="SUPFAM" id="SSF103473">
    <property type="entry name" value="MFS general substrate transporter"/>
    <property type="match status" value="1"/>
</dbReference>